<keyword evidence="3" id="KW-1185">Reference proteome</keyword>
<feature type="transmembrane region" description="Helical" evidence="1">
    <location>
        <begin position="148"/>
        <end position="169"/>
    </location>
</feature>
<gene>
    <name evidence="2" type="ORF">H4R18_004268</name>
</gene>
<evidence type="ECO:0000313" key="2">
    <source>
        <dbReference type="EMBL" id="KAJ2778994.1"/>
    </source>
</evidence>
<feature type="transmembrane region" description="Helical" evidence="1">
    <location>
        <begin position="73"/>
        <end position="89"/>
    </location>
</feature>
<comment type="caution">
    <text evidence="2">The sequence shown here is derived from an EMBL/GenBank/DDBJ whole genome shotgun (WGS) entry which is preliminary data.</text>
</comment>
<protein>
    <submittedName>
        <fullName evidence="2">Uncharacterized protein</fullName>
    </submittedName>
</protein>
<dbReference type="EMBL" id="JANBUL010000199">
    <property type="protein sequence ID" value="KAJ2778994.1"/>
    <property type="molecule type" value="Genomic_DNA"/>
</dbReference>
<dbReference type="OrthoDB" id="5527222at2759"/>
<accession>A0A9W8LF35</accession>
<sequence length="410" mass="46659">MALIEPRAARAAYLDPDKRLMLIKMMTGMDAQNPDRDDTVTLCVCGGMLGLTGIMVVYAWCNYSYRPIRAKNLTWTTLIYIATVLWFIGDIGTNQHVRMVGVWANCKLWVIWFRILFCFVFASMTVVRLYALDRVFNQKKPFTTRSSIVAGAIVVFFNGTFCLINQLLAPAKSAEYVPAIEACNITMTLRIVALAYQWVQWTACGFLIFRLRNIQSSFNEFYQSIAIFAVIIGLLLETTIINLKYQFYVFSKARRIEKTVVDAVAGVLVVWLFIGYPVLMSIFNRREYEQKWLEMLARDAPNNTFNVSSNPNGTTAYAKMNDPADSAFQTSQLHFDNDPHSGYISGNHRPFDDPDPLNIESTLNAHVPYNDNLLPMALRNNMHIHRPVLNTPSMFPHGYSEPSPDGRHVL</sequence>
<feature type="transmembrane region" description="Helical" evidence="1">
    <location>
        <begin position="109"/>
        <end position="127"/>
    </location>
</feature>
<feature type="transmembrane region" description="Helical" evidence="1">
    <location>
        <begin position="189"/>
        <end position="209"/>
    </location>
</feature>
<keyword evidence="1" id="KW-1133">Transmembrane helix</keyword>
<feature type="transmembrane region" description="Helical" evidence="1">
    <location>
        <begin position="263"/>
        <end position="283"/>
    </location>
</feature>
<proteinExistence type="predicted"/>
<organism evidence="2 3">
    <name type="scientific">Coemansia javaensis</name>
    <dbReference type="NCBI Taxonomy" id="2761396"/>
    <lineage>
        <taxon>Eukaryota</taxon>
        <taxon>Fungi</taxon>
        <taxon>Fungi incertae sedis</taxon>
        <taxon>Zoopagomycota</taxon>
        <taxon>Kickxellomycotina</taxon>
        <taxon>Kickxellomycetes</taxon>
        <taxon>Kickxellales</taxon>
        <taxon>Kickxellaceae</taxon>
        <taxon>Coemansia</taxon>
    </lineage>
</organism>
<dbReference type="Proteomes" id="UP001140217">
    <property type="component" value="Unassembled WGS sequence"/>
</dbReference>
<name>A0A9W8LF35_9FUNG</name>
<keyword evidence="1" id="KW-0472">Membrane</keyword>
<evidence type="ECO:0000313" key="3">
    <source>
        <dbReference type="Proteomes" id="UP001140217"/>
    </source>
</evidence>
<dbReference type="AlphaFoldDB" id="A0A9W8LF35"/>
<feature type="transmembrane region" description="Helical" evidence="1">
    <location>
        <begin position="39"/>
        <end position="61"/>
    </location>
</feature>
<keyword evidence="1" id="KW-0812">Transmembrane</keyword>
<evidence type="ECO:0000256" key="1">
    <source>
        <dbReference type="SAM" id="Phobius"/>
    </source>
</evidence>
<feature type="transmembrane region" description="Helical" evidence="1">
    <location>
        <begin position="221"/>
        <end position="243"/>
    </location>
</feature>
<reference evidence="2" key="1">
    <citation type="submission" date="2022-07" db="EMBL/GenBank/DDBJ databases">
        <title>Phylogenomic reconstructions and comparative analyses of Kickxellomycotina fungi.</title>
        <authorList>
            <person name="Reynolds N.K."/>
            <person name="Stajich J.E."/>
            <person name="Barry K."/>
            <person name="Grigoriev I.V."/>
            <person name="Crous P."/>
            <person name="Smith M.E."/>
        </authorList>
    </citation>
    <scope>NUCLEOTIDE SEQUENCE</scope>
    <source>
        <strain evidence="2">NBRC 105414</strain>
    </source>
</reference>